<name>A0A917ECF8_9SPHN</name>
<accession>A0A917ECF8</accession>
<dbReference type="EMBL" id="BMJM01000019">
    <property type="protein sequence ID" value="GGE22154.1"/>
    <property type="molecule type" value="Genomic_DNA"/>
</dbReference>
<dbReference type="GO" id="GO:0016020">
    <property type="term" value="C:membrane"/>
    <property type="evidence" value="ECO:0007669"/>
    <property type="project" value="UniProtKB-SubCell"/>
</dbReference>
<keyword evidence="2 5" id="KW-0812">Transmembrane</keyword>
<keyword evidence="3 5" id="KW-1133">Transmembrane helix</keyword>
<evidence type="ECO:0008006" key="8">
    <source>
        <dbReference type="Google" id="ProtNLM"/>
    </source>
</evidence>
<evidence type="ECO:0000256" key="4">
    <source>
        <dbReference type="ARBA" id="ARBA00023136"/>
    </source>
</evidence>
<gene>
    <name evidence="6" type="ORF">GCM10011529_30950</name>
</gene>
<dbReference type="Pfam" id="PF00230">
    <property type="entry name" value="MIP"/>
    <property type="match status" value="1"/>
</dbReference>
<keyword evidence="7" id="KW-1185">Reference proteome</keyword>
<keyword evidence="4 5" id="KW-0472">Membrane</keyword>
<organism evidence="6 7">
    <name type="scientific">Sandarakinorhabdus glacialis</name>
    <dbReference type="NCBI Taxonomy" id="1614636"/>
    <lineage>
        <taxon>Bacteria</taxon>
        <taxon>Pseudomonadati</taxon>
        <taxon>Pseudomonadota</taxon>
        <taxon>Alphaproteobacteria</taxon>
        <taxon>Sphingomonadales</taxon>
        <taxon>Sphingosinicellaceae</taxon>
        <taxon>Sandarakinorhabdus</taxon>
    </lineage>
</organism>
<reference evidence="6" key="1">
    <citation type="journal article" date="2014" name="Int. J. Syst. Evol. Microbiol.">
        <title>Complete genome sequence of Corynebacterium casei LMG S-19264T (=DSM 44701T), isolated from a smear-ripened cheese.</title>
        <authorList>
            <consortium name="US DOE Joint Genome Institute (JGI-PGF)"/>
            <person name="Walter F."/>
            <person name="Albersmeier A."/>
            <person name="Kalinowski J."/>
            <person name="Ruckert C."/>
        </authorList>
    </citation>
    <scope>NUCLEOTIDE SEQUENCE</scope>
    <source>
        <strain evidence="6">CGMCC 1.15519</strain>
    </source>
</reference>
<sequence length="115" mass="12461">MLTFERHCPDYCREAAGLAGLVLCAGGFATLLEYPGSPVNEAIASMPARCFVLGAVMAIFVTALVYLLWGKRTGAHINPAVTWSSYRLGRIGSWDTLFYTVFRCVGAVFAPPLLL</sequence>
<evidence type="ECO:0000313" key="6">
    <source>
        <dbReference type="EMBL" id="GGE22154.1"/>
    </source>
</evidence>
<dbReference type="GO" id="GO:0015267">
    <property type="term" value="F:channel activity"/>
    <property type="evidence" value="ECO:0007669"/>
    <property type="project" value="InterPro"/>
</dbReference>
<evidence type="ECO:0000313" key="7">
    <source>
        <dbReference type="Proteomes" id="UP000635071"/>
    </source>
</evidence>
<reference evidence="6" key="2">
    <citation type="submission" date="2020-09" db="EMBL/GenBank/DDBJ databases">
        <authorList>
            <person name="Sun Q."/>
            <person name="Zhou Y."/>
        </authorList>
    </citation>
    <scope>NUCLEOTIDE SEQUENCE</scope>
    <source>
        <strain evidence="6">CGMCC 1.15519</strain>
    </source>
</reference>
<evidence type="ECO:0000256" key="1">
    <source>
        <dbReference type="ARBA" id="ARBA00004141"/>
    </source>
</evidence>
<dbReference type="Gene3D" id="1.20.1080.10">
    <property type="entry name" value="Glycerol uptake facilitator protein"/>
    <property type="match status" value="1"/>
</dbReference>
<comment type="subcellular location">
    <subcellularLocation>
        <location evidence="1">Membrane</location>
        <topology evidence="1">Multi-pass membrane protein</topology>
    </subcellularLocation>
</comment>
<evidence type="ECO:0000256" key="5">
    <source>
        <dbReference type="SAM" id="Phobius"/>
    </source>
</evidence>
<dbReference type="InterPro" id="IPR000425">
    <property type="entry name" value="MIP"/>
</dbReference>
<dbReference type="InterPro" id="IPR023271">
    <property type="entry name" value="Aquaporin-like"/>
</dbReference>
<feature type="transmembrane region" description="Helical" evidence="5">
    <location>
        <begin position="12"/>
        <end position="31"/>
    </location>
</feature>
<feature type="transmembrane region" description="Helical" evidence="5">
    <location>
        <begin position="51"/>
        <end position="69"/>
    </location>
</feature>
<evidence type="ECO:0000256" key="2">
    <source>
        <dbReference type="ARBA" id="ARBA00022692"/>
    </source>
</evidence>
<evidence type="ECO:0000256" key="3">
    <source>
        <dbReference type="ARBA" id="ARBA00022989"/>
    </source>
</evidence>
<dbReference type="SUPFAM" id="SSF81338">
    <property type="entry name" value="Aquaporin-like"/>
    <property type="match status" value="1"/>
</dbReference>
<dbReference type="AlphaFoldDB" id="A0A917ECF8"/>
<proteinExistence type="predicted"/>
<dbReference type="Proteomes" id="UP000635071">
    <property type="component" value="Unassembled WGS sequence"/>
</dbReference>
<protein>
    <recommendedName>
        <fullName evidence="8">Aquaporin family protein</fullName>
    </recommendedName>
</protein>
<comment type="caution">
    <text evidence="6">The sequence shown here is derived from an EMBL/GenBank/DDBJ whole genome shotgun (WGS) entry which is preliminary data.</text>
</comment>